<dbReference type="EMBL" id="JAKMXF010000303">
    <property type="protein sequence ID" value="KAI6651527.1"/>
    <property type="molecule type" value="Genomic_DNA"/>
</dbReference>
<dbReference type="InterPro" id="IPR013201">
    <property type="entry name" value="Prot_inhib_I29"/>
</dbReference>
<dbReference type="SMART" id="SM00848">
    <property type="entry name" value="Inhibitor_I29"/>
    <property type="match status" value="1"/>
</dbReference>
<dbReference type="PROSITE" id="PS00640">
    <property type="entry name" value="THIOL_PROTEASE_ASN"/>
    <property type="match status" value="1"/>
</dbReference>
<dbReference type="InterPro" id="IPR038765">
    <property type="entry name" value="Papain-like_cys_pep_sf"/>
</dbReference>
<keyword evidence="4" id="KW-0645">Protease</keyword>
<dbReference type="FunFam" id="3.90.70.10:FF:000006">
    <property type="entry name" value="Cathepsin S"/>
    <property type="match status" value="1"/>
</dbReference>
<dbReference type="InterPro" id="IPR000668">
    <property type="entry name" value="Peptidase_C1A_C"/>
</dbReference>
<keyword evidence="6" id="KW-0378">Hydrolase</keyword>
<evidence type="ECO:0000256" key="9">
    <source>
        <dbReference type="ARBA" id="ARBA00023136"/>
    </source>
</evidence>
<accession>A0AAV7JRB4</accession>
<evidence type="ECO:0000256" key="12">
    <source>
        <dbReference type="SAM" id="Phobius"/>
    </source>
</evidence>
<dbReference type="CDD" id="cd02248">
    <property type="entry name" value="Peptidase_C1A"/>
    <property type="match status" value="1"/>
</dbReference>
<evidence type="ECO:0000256" key="8">
    <source>
        <dbReference type="ARBA" id="ARBA00022989"/>
    </source>
</evidence>
<evidence type="ECO:0000256" key="1">
    <source>
        <dbReference type="ARBA" id="ARBA00004167"/>
    </source>
</evidence>
<evidence type="ECO:0000256" key="11">
    <source>
        <dbReference type="ARBA" id="ARBA00023157"/>
    </source>
</evidence>
<feature type="domain" description="Cathepsin propeptide inhibitor" evidence="14">
    <location>
        <begin position="86"/>
        <end position="141"/>
    </location>
</feature>
<keyword evidence="7" id="KW-0788">Thiol protease</keyword>
<dbReference type="Pfam" id="PF08246">
    <property type="entry name" value="Inhibitor_I29"/>
    <property type="match status" value="1"/>
</dbReference>
<evidence type="ECO:0000256" key="4">
    <source>
        <dbReference type="ARBA" id="ARBA00022670"/>
    </source>
</evidence>
<dbReference type="GO" id="GO:0016020">
    <property type="term" value="C:membrane"/>
    <property type="evidence" value="ECO:0007669"/>
    <property type="project" value="UniProtKB-SubCell"/>
</dbReference>
<comment type="subcellular location">
    <subcellularLocation>
        <location evidence="1">Membrane</location>
        <topology evidence="1">Single-pass membrane protein</topology>
    </subcellularLocation>
</comment>
<keyword evidence="9 12" id="KW-0472">Membrane</keyword>
<evidence type="ECO:0000256" key="5">
    <source>
        <dbReference type="ARBA" id="ARBA00022692"/>
    </source>
</evidence>
<evidence type="ECO:0000313" key="15">
    <source>
        <dbReference type="EMBL" id="KAI6651527.1"/>
    </source>
</evidence>
<keyword evidence="10" id="KW-0865">Zymogen</keyword>
<comment type="similarity">
    <text evidence="3">Belongs to the peptidase C1 family.</text>
</comment>
<sequence>MWALLANISRGYAPILLLPLTVLIGLVGYSVESYIRPPRRKIKGKSIEEIRNERYLQEIENKTFGDSKFKPLIQDQDQENENENEWRNWRIKNSKTYDRREEELRRMNWENNRIFVDKENSNNNSYKLEVNKFGDLTHQEFSINYLIPQELNLNYSDNTSLADVEYSGELPSSWDWREYGVVTPVKDQGVCGSCYAFSATGALEGQYKLHYGELVSFSEQQVVDCSRGYGNWDCSGGWMVYVFNYWKKYGAEMSEDYPYNGELGSCTYSSIDVKIRVQAYRSIRASDSDMMNTLVSIGPVAIAIDASSKSFHFYNSGVYRDYSCSSRKFTHAMLAVGYGSWEGEDYWLVKNSWGTSWGEEGYVRIARGYNMCGILSRASYPFIPV</sequence>
<dbReference type="Gene3D" id="3.90.70.10">
    <property type="entry name" value="Cysteine proteinases"/>
    <property type="match status" value="1"/>
</dbReference>
<feature type="transmembrane region" description="Helical" evidence="12">
    <location>
        <begin position="12"/>
        <end position="31"/>
    </location>
</feature>
<evidence type="ECO:0000259" key="13">
    <source>
        <dbReference type="SMART" id="SM00645"/>
    </source>
</evidence>
<dbReference type="GO" id="GO:0006508">
    <property type="term" value="P:proteolysis"/>
    <property type="evidence" value="ECO:0007669"/>
    <property type="project" value="UniProtKB-KW"/>
</dbReference>
<evidence type="ECO:0000256" key="7">
    <source>
        <dbReference type="ARBA" id="ARBA00022807"/>
    </source>
</evidence>
<dbReference type="SMART" id="SM00645">
    <property type="entry name" value="Pept_C1"/>
    <property type="match status" value="1"/>
</dbReference>
<evidence type="ECO:0000256" key="10">
    <source>
        <dbReference type="ARBA" id="ARBA00023145"/>
    </source>
</evidence>
<dbReference type="InterPro" id="IPR031933">
    <property type="entry name" value="UPF0767"/>
</dbReference>
<dbReference type="InterPro" id="IPR013128">
    <property type="entry name" value="Peptidase_C1A"/>
</dbReference>
<dbReference type="InterPro" id="IPR039417">
    <property type="entry name" value="Peptidase_C1A_papain-like"/>
</dbReference>
<dbReference type="GO" id="GO:0008234">
    <property type="term" value="F:cysteine-type peptidase activity"/>
    <property type="evidence" value="ECO:0007669"/>
    <property type="project" value="UniProtKB-KW"/>
</dbReference>
<keyword evidence="16" id="KW-1185">Reference proteome</keyword>
<dbReference type="Proteomes" id="UP001165289">
    <property type="component" value="Unassembled WGS sequence"/>
</dbReference>
<reference evidence="15 16" key="1">
    <citation type="journal article" date="2023" name="BMC Biol.">
        <title>The compact genome of the sponge Oopsacas minuta (Hexactinellida) is lacking key metazoan core genes.</title>
        <authorList>
            <person name="Santini S."/>
            <person name="Schenkelaars Q."/>
            <person name="Jourda C."/>
            <person name="Duchesne M."/>
            <person name="Belahbib H."/>
            <person name="Rocher C."/>
            <person name="Selva M."/>
            <person name="Riesgo A."/>
            <person name="Vervoort M."/>
            <person name="Leys S.P."/>
            <person name="Kodjabachian L."/>
            <person name="Le Bivic A."/>
            <person name="Borchiellini C."/>
            <person name="Claverie J.M."/>
            <person name="Renard E."/>
        </authorList>
    </citation>
    <scope>NUCLEOTIDE SEQUENCE [LARGE SCALE GENOMIC DNA]</scope>
    <source>
        <strain evidence="15">SPO-2</strain>
    </source>
</reference>
<gene>
    <name evidence="15" type="ORF">LOD99_5135</name>
</gene>
<name>A0AAV7JRB4_9METZ</name>
<evidence type="ECO:0000256" key="3">
    <source>
        <dbReference type="ARBA" id="ARBA00008455"/>
    </source>
</evidence>
<feature type="domain" description="Peptidase C1A papain C-terminal" evidence="13">
    <location>
        <begin position="170"/>
        <end position="382"/>
    </location>
</feature>
<dbReference type="InterPro" id="IPR000169">
    <property type="entry name" value="Pept_cys_AS"/>
</dbReference>
<keyword evidence="8 12" id="KW-1133">Transmembrane helix</keyword>
<evidence type="ECO:0000313" key="16">
    <source>
        <dbReference type="Proteomes" id="UP001165289"/>
    </source>
</evidence>
<dbReference type="PRINTS" id="PR00705">
    <property type="entry name" value="PAPAIN"/>
</dbReference>
<dbReference type="Pfam" id="PF15990">
    <property type="entry name" value="UPF0767"/>
    <property type="match status" value="1"/>
</dbReference>
<evidence type="ECO:0000259" key="14">
    <source>
        <dbReference type="SMART" id="SM00848"/>
    </source>
</evidence>
<comment type="caution">
    <text evidence="15">The sequence shown here is derived from an EMBL/GenBank/DDBJ whole genome shotgun (WGS) entry which is preliminary data.</text>
</comment>
<keyword evidence="5 12" id="KW-0812">Transmembrane</keyword>
<dbReference type="AlphaFoldDB" id="A0AAV7JRB4"/>
<evidence type="ECO:0000256" key="2">
    <source>
        <dbReference type="ARBA" id="ARBA00007304"/>
    </source>
</evidence>
<keyword evidence="11" id="KW-1015">Disulfide bond</keyword>
<dbReference type="SUPFAM" id="SSF54001">
    <property type="entry name" value="Cysteine proteinases"/>
    <property type="match status" value="1"/>
</dbReference>
<dbReference type="PANTHER" id="PTHR12411">
    <property type="entry name" value="CYSTEINE PROTEASE FAMILY C1-RELATED"/>
    <property type="match status" value="1"/>
</dbReference>
<dbReference type="InterPro" id="IPR025661">
    <property type="entry name" value="Pept_asp_AS"/>
</dbReference>
<protein>
    <submittedName>
        <fullName evidence="15">Cathepsin L</fullName>
    </submittedName>
</protein>
<proteinExistence type="inferred from homology"/>
<comment type="similarity">
    <text evidence="2">Belongs to the SMIM12 family.</text>
</comment>
<organism evidence="15 16">
    <name type="scientific">Oopsacas minuta</name>
    <dbReference type="NCBI Taxonomy" id="111878"/>
    <lineage>
        <taxon>Eukaryota</taxon>
        <taxon>Metazoa</taxon>
        <taxon>Porifera</taxon>
        <taxon>Hexactinellida</taxon>
        <taxon>Hexasterophora</taxon>
        <taxon>Lyssacinosida</taxon>
        <taxon>Leucopsacidae</taxon>
        <taxon>Oopsacas</taxon>
    </lineage>
</organism>
<evidence type="ECO:0000256" key="6">
    <source>
        <dbReference type="ARBA" id="ARBA00022801"/>
    </source>
</evidence>
<dbReference type="Pfam" id="PF00112">
    <property type="entry name" value="Peptidase_C1"/>
    <property type="match status" value="1"/>
</dbReference>
<dbReference type="PROSITE" id="PS00139">
    <property type="entry name" value="THIOL_PROTEASE_CYS"/>
    <property type="match status" value="1"/>
</dbReference>